<evidence type="ECO:0000256" key="1">
    <source>
        <dbReference type="SAM" id="MobiDB-lite"/>
    </source>
</evidence>
<dbReference type="Proteomes" id="UP001055940">
    <property type="component" value="Chromosome"/>
</dbReference>
<sequence length="1240" mass="132731">MVWQNSFDGTPGTNVTVANSGDHGDPIHSLRNNPPANSVRYGDRAMLGASSLRLGTPDAVTHGDVWVYYPTVNAYSISFYLYLTEGGWVRFRDANNLAELYIATASSSFLAGQSLSSSIVSQLFDRWVRVEAIVSSTQLAARLYWTDPHSTGTPDHSVTSARSGGTVGGLFVQGGTGANVYVDQVRVGEGEWLGPWPTHQTLSASATLPLAGAAQISAEPHGDTIIASATLPLAGAAQVRRQGSLGAGAELPLTASAQIVRHAHMDATGTVGELTAPPVEITRQGRFTAGATLPLAGHAQMRSQFRPTFPPAITAEILLDGEWVDITADVRTREPIHITRGRADEAAQADPSGMSLMLNNRHGRYSPHNPMSPYYGSLGRNTPVRVRVGPMPEQPEADLVDRFDRTITGGWGTADTGQQWEDPFDGDVAYSVSGGAGHHTLHDLTQVGHQITTQVLPADIDATWAVSVSEAPTLDARGAIYTSLLARQSEVGRYRISVSLRAATGDAAGALRVGVDIDALTPEGSVALTEPGAPVPGLAYTPGQWLRVRAQFIGPALRIRVWADGSPEPQVWHAQVWDSRVPGEGQLGLWTRLTTSAQTTTPAPVTASYRDLDVRPIYEAPDVVRFTGEVTSWPVRWDLSDSDVWVPLSAAGILRRLGQGAKPLRSPLRRTIPTHFPVAYWPLEDGADATRAVSPVEGVDPVRVSGMDMAADSTLNSSGPLPTLGETARMVSGSIPSVDTGAWEVDLLYRLQEPDAPYESNQTLLSVQTTTVTVTLRLYYSSGRPALRRTVVDGGGLELHDAALFVDSGDVAFFGEWRRLRVWVSQAGTSSEARVDWLDPTAASWGNGFTFNAAAGRVTSITTRFGSELKGMALGHLSVWGARAATAYFLPFPAFSRESARERMSRLAVGAEVPLEITGGASERLGPEPAGALLDVIGQAQDADLGAPGEARDHLGLTYRGRDALYNQTPKLVFDYANGEISAPFEPEDDDQALRNDIEVVRLDGSSAQVEDTDGPLGVDRVGRYDESVTLNLASDQQVAAHAGWRLHLGTVDELRWPSVRINLASRRLSPRVEDIIGLDAGDRIRILNPPPWAQERALDLIVQGYEERINLFEWEMTLTCTPASPWNVARIAEEGAAPPDAPVRADTAGSELAEPIGADDTLLLVATTRGPTWVTSADHPDSLPLDVVVGGEIMRVTAIIGDGSVLPQSFVVERGTNGVHKPHPAGAPVRLAYPAVVAL</sequence>
<dbReference type="RefSeq" id="WP_254418924.1">
    <property type="nucleotide sequence ID" value="NZ_CP099837.1"/>
</dbReference>
<protein>
    <submittedName>
        <fullName evidence="2">Uncharacterized protein</fullName>
    </submittedName>
</protein>
<accession>A0ABY5D6U7</accession>
<evidence type="ECO:0000313" key="2">
    <source>
        <dbReference type="EMBL" id="USY19732.1"/>
    </source>
</evidence>
<proteinExistence type="predicted"/>
<keyword evidence="3" id="KW-1185">Reference proteome</keyword>
<evidence type="ECO:0000313" key="3">
    <source>
        <dbReference type="Proteomes" id="UP001055940"/>
    </source>
</evidence>
<reference evidence="2" key="1">
    <citation type="submission" date="2022-06" db="EMBL/GenBank/DDBJ databases">
        <authorList>
            <person name="Ping M."/>
        </authorList>
    </citation>
    <scope>NUCLEOTIDE SEQUENCE</scope>
    <source>
        <strain evidence="2">JCM11759T</strain>
    </source>
</reference>
<feature type="region of interest" description="Disordered" evidence="1">
    <location>
        <begin position="1"/>
        <end position="36"/>
    </location>
</feature>
<name>A0ABY5D6U7_9ACTN</name>
<feature type="compositionally biased region" description="Polar residues" evidence="1">
    <location>
        <begin position="1"/>
        <end position="19"/>
    </location>
</feature>
<dbReference type="EMBL" id="CP099837">
    <property type="protein sequence ID" value="USY19732.1"/>
    <property type="molecule type" value="Genomic_DNA"/>
</dbReference>
<gene>
    <name evidence="2" type="ORF">NE857_31635</name>
</gene>
<organism evidence="2 3">
    <name type="scientific">Nocardiopsis exhalans</name>
    <dbReference type="NCBI Taxonomy" id="163604"/>
    <lineage>
        <taxon>Bacteria</taxon>
        <taxon>Bacillati</taxon>
        <taxon>Actinomycetota</taxon>
        <taxon>Actinomycetes</taxon>
        <taxon>Streptosporangiales</taxon>
        <taxon>Nocardiopsidaceae</taxon>
        <taxon>Nocardiopsis</taxon>
    </lineage>
</organism>